<name>A0A9E7R506_9EURY</name>
<dbReference type="RefSeq" id="WP_260594833.1">
    <property type="nucleotide sequence ID" value="NZ_CP104003.1"/>
</dbReference>
<protein>
    <submittedName>
        <fullName evidence="1">Uncharacterized protein</fullName>
    </submittedName>
</protein>
<evidence type="ECO:0000313" key="1">
    <source>
        <dbReference type="EMBL" id="UWM55722.1"/>
    </source>
</evidence>
<dbReference type="Proteomes" id="UP001057580">
    <property type="component" value="Chromosome"/>
</dbReference>
<dbReference type="AlphaFoldDB" id="A0A9E7R506"/>
<dbReference type="GeneID" id="74941838"/>
<organism evidence="1 2">
    <name type="scientific">Salinirubellus salinus</name>
    <dbReference type="NCBI Taxonomy" id="1364945"/>
    <lineage>
        <taxon>Archaea</taxon>
        <taxon>Methanobacteriati</taxon>
        <taxon>Methanobacteriota</taxon>
        <taxon>Stenosarchaea group</taxon>
        <taxon>Halobacteria</taxon>
        <taxon>Halobacteriales</taxon>
        <taxon>Natronomonadaceae</taxon>
        <taxon>Salinirubellus</taxon>
    </lineage>
</organism>
<dbReference type="KEGG" id="ssai:N0B31_05410"/>
<proteinExistence type="predicted"/>
<sequence>MVDLGMDPVCQNCSRYGPVVRCEVEFERLAGHLKTVRMSLCDVCAESIRSEEWVRQLRN</sequence>
<reference evidence="1" key="1">
    <citation type="submission" date="2022-09" db="EMBL/GenBank/DDBJ databases">
        <title>Diverse halophilic archaea isolated from saline environments.</title>
        <authorList>
            <person name="Cui H.-L."/>
        </authorList>
    </citation>
    <scope>NUCLEOTIDE SEQUENCE</scope>
    <source>
        <strain evidence="1">ZS-35-S2</strain>
    </source>
</reference>
<gene>
    <name evidence="1" type="ORF">N0B31_05410</name>
</gene>
<accession>A0A9E7R506</accession>
<evidence type="ECO:0000313" key="2">
    <source>
        <dbReference type="Proteomes" id="UP001057580"/>
    </source>
</evidence>
<dbReference type="EMBL" id="CP104003">
    <property type="protein sequence ID" value="UWM55722.1"/>
    <property type="molecule type" value="Genomic_DNA"/>
</dbReference>
<keyword evidence="2" id="KW-1185">Reference proteome</keyword>